<feature type="transmembrane region" description="Helical" evidence="7">
    <location>
        <begin position="387"/>
        <end position="407"/>
    </location>
</feature>
<evidence type="ECO:0000256" key="3">
    <source>
        <dbReference type="ARBA" id="ARBA00022475"/>
    </source>
</evidence>
<dbReference type="NCBIfam" id="TIGR00797">
    <property type="entry name" value="matE"/>
    <property type="match status" value="1"/>
</dbReference>
<organism evidence="8 9">
    <name type="scientific">Orrella marina</name>
    <dbReference type="NCBI Taxonomy" id="2163011"/>
    <lineage>
        <taxon>Bacteria</taxon>
        <taxon>Pseudomonadati</taxon>
        <taxon>Pseudomonadota</taxon>
        <taxon>Betaproteobacteria</taxon>
        <taxon>Burkholderiales</taxon>
        <taxon>Alcaligenaceae</taxon>
        <taxon>Orrella</taxon>
    </lineage>
</organism>
<dbReference type="GO" id="GO:0005886">
    <property type="term" value="C:plasma membrane"/>
    <property type="evidence" value="ECO:0007669"/>
    <property type="project" value="UniProtKB-SubCell"/>
</dbReference>
<reference evidence="8 9" key="1">
    <citation type="submission" date="2018-04" db="EMBL/GenBank/DDBJ databases">
        <title>Bordetella sp. HZ20 isolated from seawater.</title>
        <authorList>
            <person name="Sun C."/>
        </authorList>
    </citation>
    <scope>NUCLEOTIDE SEQUENCE [LARGE SCALE GENOMIC DNA]</scope>
    <source>
        <strain evidence="8 9">HZ20</strain>
    </source>
</reference>
<keyword evidence="5 7" id="KW-1133">Transmembrane helix</keyword>
<comment type="subcellular location">
    <subcellularLocation>
        <location evidence="1">Cell inner membrane</location>
        <topology evidence="1">Multi-pass membrane protein</topology>
    </subcellularLocation>
</comment>
<feature type="transmembrane region" description="Helical" evidence="7">
    <location>
        <begin position="445"/>
        <end position="463"/>
    </location>
</feature>
<keyword evidence="4 7" id="KW-0812">Transmembrane</keyword>
<evidence type="ECO:0000256" key="2">
    <source>
        <dbReference type="ARBA" id="ARBA00022448"/>
    </source>
</evidence>
<sequence>MPRLQTARSTLASAEPGFTARHGMSARASNVELALQARPGTLLWRLSLPNVLSNLLITLVTIADAWFVGRLGGAALASLALVFPFQSLMQMFGNGAVGGGIASAISRSLGAGDAPRASVLAWHALLIAGTLSLVFMLVFVLFARPIFMLMGATGPSLDGAVTYAAIAFGASTASWLFFSMFAICRGCADMRTPARVLLVSTVAQAILSGCLTLGIAGTSFDGIGVLGPAVAIVLCQGLAGLALLLHARGGHLPIRIAPHRFDWSAIRAIMRVGGLGMINSLTIVMSIVVVTGLIGQFGDQALGGYGLGSRLELMLVPIAFGIGGALTTAVGINIGAGQHPRARHLARFGSLVALAIIAPIGIVLAIWPQLWLGAFTQDPSVSEYGASYLRIVGPLFGVFVAGQVLYFASQGTGFMRIPVAIGVLRFLIVTSLGSLSLAAGFGLTGIFTAVSLGMLTIGVGMWASTCGPAWRKP</sequence>
<evidence type="ECO:0000256" key="4">
    <source>
        <dbReference type="ARBA" id="ARBA00022692"/>
    </source>
</evidence>
<name>A0A2R4XF28_9BURK</name>
<keyword evidence="2" id="KW-0813">Transport</keyword>
<gene>
    <name evidence="8" type="ORF">DBV39_00330</name>
</gene>
<feature type="transmembrane region" description="Helical" evidence="7">
    <location>
        <begin position="348"/>
        <end position="367"/>
    </location>
</feature>
<dbReference type="PIRSF" id="PIRSF006603">
    <property type="entry name" value="DinF"/>
    <property type="match status" value="1"/>
</dbReference>
<dbReference type="GO" id="GO:0015297">
    <property type="term" value="F:antiporter activity"/>
    <property type="evidence" value="ECO:0007669"/>
    <property type="project" value="InterPro"/>
</dbReference>
<feature type="transmembrane region" description="Helical" evidence="7">
    <location>
        <begin position="419"/>
        <end position="439"/>
    </location>
</feature>
<feature type="transmembrane region" description="Helical" evidence="7">
    <location>
        <begin position="163"/>
        <end position="184"/>
    </location>
</feature>
<feature type="transmembrane region" description="Helical" evidence="7">
    <location>
        <begin position="268"/>
        <end position="294"/>
    </location>
</feature>
<feature type="transmembrane region" description="Helical" evidence="7">
    <location>
        <begin position="48"/>
        <end position="68"/>
    </location>
</feature>
<dbReference type="Pfam" id="PF01554">
    <property type="entry name" value="MatE"/>
    <property type="match status" value="2"/>
</dbReference>
<dbReference type="PANTHER" id="PTHR43549:SF3">
    <property type="entry name" value="MULTIDRUG RESISTANCE PROTEIN YPNP-RELATED"/>
    <property type="match status" value="1"/>
</dbReference>
<dbReference type="PANTHER" id="PTHR43549">
    <property type="entry name" value="MULTIDRUG RESISTANCE PROTEIN YPNP-RELATED"/>
    <property type="match status" value="1"/>
</dbReference>
<accession>A0A2R4XF28</accession>
<dbReference type="Proteomes" id="UP000244571">
    <property type="component" value="Chromosome"/>
</dbReference>
<proteinExistence type="predicted"/>
<evidence type="ECO:0000256" key="6">
    <source>
        <dbReference type="ARBA" id="ARBA00023136"/>
    </source>
</evidence>
<evidence type="ECO:0000256" key="5">
    <source>
        <dbReference type="ARBA" id="ARBA00022989"/>
    </source>
</evidence>
<feature type="transmembrane region" description="Helical" evidence="7">
    <location>
        <begin position="314"/>
        <end position="336"/>
    </location>
</feature>
<feature type="transmembrane region" description="Helical" evidence="7">
    <location>
        <begin position="119"/>
        <end position="143"/>
    </location>
</feature>
<feature type="transmembrane region" description="Helical" evidence="7">
    <location>
        <begin position="196"/>
        <end position="217"/>
    </location>
</feature>
<dbReference type="EMBL" id="CP028901">
    <property type="protein sequence ID" value="AWB32412.1"/>
    <property type="molecule type" value="Genomic_DNA"/>
</dbReference>
<keyword evidence="6 7" id="KW-0472">Membrane</keyword>
<evidence type="ECO:0000313" key="8">
    <source>
        <dbReference type="EMBL" id="AWB32412.1"/>
    </source>
</evidence>
<evidence type="ECO:0000256" key="7">
    <source>
        <dbReference type="SAM" id="Phobius"/>
    </source>
</evidence>
<dbReference type="InterPro" id="IPR048279">
    <property type="entry name" value="MdtK-like"/>
</dbReference>
<keyword evidence="3" id="KW-1003">Cell membrane</keyword>
<dbReference type="InterPro" id="IPR052031">
    <property type="entry name" value="Membrane_Transporter-Flippase"/>
</dbReference>
<dbReference type="KEGG" id="boz:DBV39_00330"/>
<dbReference type="InterPro" id="IPR002528">
    <property type="entry name" value="MATE_fam"/>
</dbReference>
<dbReference type="GO" id="GO:0042910">
    <property type="term" value="F:xenobiotic transmembrane transporter activity"/>
    <property type="evidence" value="ECO:0007669"/>
    <property type="project" value="InterPro"/>
</dbReference>
<feature type="transmembrane region" description="Helical" evidence="7">
    <location>
        <begin position="88"/>
        <end position="107"/>
    </location>
</feature>
<keyword evidence="9" id="KW-1185">Reference proteome</keyword>
<evidence type="ECO:0000256" key="1">
    <source>
        <dbReference type="ARBA" id="ARBA00004429"/>
    </source>
</evidence>
<protein>
    <submittedName>
        <fullName evidence="8">Multidrug transporter</fullName>
    </submittedName>
</protein>
<evidence type="ECO:0000313" key="9">
    <source>
        <dbReference type="Proteomes" id="UP000244571"/>
    </source>
</evidence>
<feature type="transmembrane region" description="Helical" evidence="7">
    <location>
        <begin position="223"/>
        <end position="247"/>
    </location>
</feature>
<dbReference type="AlphaFoldDB" id="A0A2R4XF28"/>